<name>A0A6G0WKT8_9STRA</name>
<proteinExistence type="predicted"/>
<sequence length="88" mass="10050">MPTNCSICPRSEVFKGSIWQQGRPTTPWHPSTTTQVKFWRQVSPETTRIHAKMNETATFKWAFVATLRSRCVLATLFNQQTPPITGNI</sequence>
<dbReference type="EMBL" id="VJMJ01000187">
    <property type="protein sequence ID" value="KAF0727866.1"/>
    <property type="molecule type" value="Genomic_DNA"/>
</dbReference>
<evidence type="ECO:0000313" key="1">
    <source>
        <dbReference type="EMBL" id="KAF0727866.1"/>
    </source>
</evidence>
<dbReference type="AlphaFoldDB" id="A0A6G0WKT8"/>
<reference evidence="1 2" key="1">
    <citation type="submission" date="2019-07" db="EMBL/GenBank/DDBJ databases">
        <title>Genomics analysis of Aphanomyces spp. identifies a new class of oomycete effector associated with host adaptation.</title>
        <authorList>
            <person name="Gaulin E."/>
        </authorList>
    </citation>
    <scope>NUCLEOTIDE SEQUENCE [LARGE SCALE GENOMIC DNA]</scope>
    <source>
        <strain evidence="1 2">ATCC 201684</strain>
    </source>
</reference>
<keyword evidence="2" id="KW-1185">Reference proteome</keyword>
<evidence type="ECO:0000313" key="2">
    <source>
        <dbReference type="Proteomes" id="UP000481153"/>
    </source>
</evidence>
<organism evidence="1 2">
    <name type="scientific">Aphanomyces euteiches</name>
    <dbReference type="NCBI Taxonomy" id="100861"/>
    <lineage>
        <taxon>Eukaryota</taxon>
        <taxon>Sar</taxon>
        <taxon>Stramenopiles</taxon>
        <taxon>Oomycota</taxon>
        <taxon>Saprolegniomycetes</taxon>
        <taxon>Saprolegniales</taxon>
        <taxon>Verrucalvaceae</taxon>
        <taxon>Aphanomyces</taxon>
    </lineage>
</organism>
<comment type="caution">
    <text evidence="1">The sequence shown here is derived from an EMBL/GenBank/DDBJ whole genome shotgun (WGS) entry which is preliminary data.</text>
</comment>
<dbReference type="Proteomes" id="UP000481153">
    <property type="component" value="Unassembled WGS sequence"/>
</dbReference>
<protein>
    <submittedName>
        <fullName evidence="1">Uncharacterized protein</fullName>
    </submittedName>
</protein>
<gene>
    <name evidence="1" type="ORF">Ae201684_014205</name>
</gene>
<accession>A0A6G0WKT8</accession>